<evidence type="ECO:0000256" key="3">
    <source>
        <dbReference type="ARBA" id="ARBA00023125"/>
    </source>
</evidence>
<evidence type="ECO:0000313" key="9">
    <source>
        <dbReference type="Proteomes" id="UP001625389"/>
    </source>
</evidence>
<dbReference type="Proteomes" id="UP001625389">
    <property type="component" value="Unassembled WGS sequence"/>
</dbReference>
<evidence type="ECO:0000256" key="1">
    <source>
        <dbReference type="ARBA" id="ARBA00022553"/>
    </source>
</evidence>
<dbReference type="InterPro" id="IPR016032">
    <property type="entry name" value="Sig_transdc_resp-reg_C-effctor"/>
</dbReference>
<evidence type="ECO:0000259" key="6">
    <source>
        <dbReference type="PROSITE" id="PS50043"/>
    </source>
</evidence>
<evidence type="ECO:0000313" key="8">
    <source>
        <dbReference type="EMBL" id="MFL2030125.1"/>
    </source>
</evidence>
<dbReference type="SMART" id="SM00421">
    <property type="entry name" value="HTH_LUXR"/>
    <property type="match status" value="1"/>
</dbReference>
<dbReference type="SUPFAM" id="SSF46894">
    <property type="entry name" value="C-terminal effector domain of the bipartite response regulators"/>
    <property type="match status" value="1"/>
</dbReference>
<dbReference type="InterPro" id="IPR011006">
    <property type="entry name" value="CheY-like_superfamily"/>
</dbReference>
<dbReference type="Gene3D" id="3.40.50.2300">
    <property type="match status" value="1"/>
</dbReference>
<evidence type="ECO:0000259" key="7">
    <source>
        <dbReference type="PROSITE" id="PS50110"/>
    </source>
</evidence>
<proteinExistence type="predicted"/>
<evidence type="ECO:0000256" key="2">
    <source>
        <dbReference type="ARBA" id="ARBA00023015"/>
    </source>
</evidence>
<dbReference type="SUPFAM" id="SSF52172">
    <property type="entry name" value="CheY-like"/>
    <property type="match status" value="1"/>
</dbReference>
<keyword evidence="1 5" id="KW-0597">Phosphoprotein</keyword>
<dbReference type="PROSITE" id="PS50043">
    <property type="entry name" value="HTH_LUXR_2"/>
    <property type="match status" value="1"/>
</dbReference>
<dbReference type="SMART" id="SM00448">
    <property type="entry name" value="REC"/>
    <property type="match status" value="1"/>
</dbReference>
<dbReference type="RefSeq" id="WP_125550958.1">
    <property type="nucleotide sequence ID" value="NZ_JBGQPK010000061.1"/>
</dbReference>
<dbReference type="InterPro" id="IPR001789">
    <property type="entry name" value="Sig_transdc_resp-reg_receiver"/>
</dbReference>
<name>A0ABW8UH41_9LACO</name>
<dbReference type="Pfam" id="PF00196">
    <property type="entry name" value="GerE"/>
    <property type="match status" value="1"/>
</dbReference>
<keyword evidence="4" id="KW-0804">Transcription</keyword>
<feature type="modified residue" description="4-aspartylphosphate" evidence="5">
    <location>
        <position position="54"/>
    </location>
</feature>
<dbReference type="CDD" id="cd17535">
    <property type="entry name" value="REC_NarL-like"/>
    <property type="match status" value="1"/>
</dbReference>
<accession>A0ABW8UH41</accession>
<dbReference type="PROSITE" id="PS00622">
    <property type="entry name" value="HTH_LUXR_1"/>
    <property type="match status" value="1"/>
</dbReference>
<comment type="caution">
    <text evidence="8">The sequence shown here is derived from an EMBL/GenBank/DDBJ whole genome shotgun (WGS) entry which is preliminary data.</text>
</comment>
<gene>
    <name evidence="8" type="ORF">ACEN34_10935</name>
</gene>
<dbReference type="PANTHER" id="PTHR43214:SF37">
    <property type="entry name" value="TRANSCRIPTIONAL REGULATORY PROTEIN YDFI"/>
    <property type="match status" value="1"/>
</dbReference>
<dbReference type="CDD" id="cd06170">
    <property type="entry name" value="LuxR_C_like"/>
    <property type="match status" value="1"/>
</dbReference>
<dbReference type="EMBL" id="JBGQPK010000061">
    <property type="protein sequence ID" value="MFL2030125.1"/>
    <property type="molecule type" value="Genomic_DNA"/>
</dbReference>
<evidence type="ECO:0000256" key="5">
    <source>
        <dbReference type="PROSITE-ProRule" id="PRU00169"/>
    </source>
</evidence>
<dbReference type="PRINTS" id="PR00038">
    <property type="entry name" value="HTHLUXR"/>
</dbReference>
<dbReference type="PROSITE" id="PS50110">
    <property type="entry name" value="RESPONSE_REGULATORY"/>
    <property type="match status" value="1"/>
</dbReference>
<dbReference type="InterPro" id="IPR000792">
    <property type="entry name" value="Tscrpt_reg_LuxR_C"/>
</dbReference>
<reference evidence="8 9" key="1">
    <citation type="submission" date="2024-08" db="EMBL/GenBank/DDBJ databases">
        <authorList>
            <person name="Arias E."/>
        </authorList>
    </citation>
    <scope>NUCLEOTIDE SEQUENCE [LARGE SCALE GENOMIC DNA]</scope>
    <source>
        <strain evidence="8 9">FAM 25317</strain>
    </source>
</reference>
<organism evidence="8 9">
    <name type="scientific">Loigolactobacillus zhaoyuanensis</name>
    <dbReference type="NCBI Taxonomy" id="2486017"/>
    <lineage>
        <taxon>Bacteria</taxon>
        <taxon>Bacillati</taxon>
        <taxon>Bacillota</taxon>
        <taxon>Bacilli</taxon>
        <taxon>Lactobacillales</taxon>
        <taxon>Lactobacillaceae</taxon>
        <taxon>Loigolactobacillus</taxon>
    </lineage>
</organism>
<dbReference type="InterPro" id="IPR058245">
    <property type="entry name" value="NreC/VraR/RcsB-like_REC"/>
</dbReference>
<keyword evidence="2" id="KW-0805">Transcription regulation</keyword>
<sequence>MIRIMIVDNHPIFRAGLKAIFANEASFKIVAEAENGQVALQKLTSIAVDVMLLDIRMPVLDGLATLERVKRLFSITKVCILTTYQDIKSFNQAMALGADGFLLKYASSQMIFQAVIDALDERMTVSPELLKNAVGYRNVEYILSDEDLEILTQVARGEHNQAIAKKLHFSERTIKNHLTSIYNKLSVDSRAGAVAKAMQLKLIRL</sequence>
<evidence type="ECO:0000256" key="4">
    <source>
        <dbReference type="ARBA" id="ARBA00023163"/>
    </source>
</evidence>
<feature type="domain" description="HTH luxR-type" evidence="6">
    <location>
        <begin position="136"/>
        <end position="201"/>
    </location>
</feature>
<dbReference type="PANTHER" id="PTHR43214">
    <property type="entry name" value="TWO-COMPONENT RESPONSE REGULATOR"/>
    <property type="match status" value="1"/>
</dbReference>
<feature type="domain" description="Response regulatory" evidence="7">
    <location>
        <begin position="3"/>
        <end position="119"/>
    </location>
</feature>
<keyword evidence="3" id="KW-0238">DNA-binding</keyword>
<protein>
    <submittedName>
        <fullName evidence="8">Response regulator</fullName>
    </submittedName>
</protein>
<dbReference type="InterPro" id="IPR039420">
    <property type="entry name" value="WalR-like"/>
</dbReference>
<dbReference type="Pfam" id="PF00072">
    <property type="entry name" value="Response_reg"/>
    <property type="match status" value="1"/>
</dbReference>
<keyword evidence="9" id="KW-1185">Reference proteome</keyword>